<name>A0AA88GR19_NAELO</name>
<feature type="compositionally biased region" description="Low complexity" evidence="1">
    <location>
        <begin position="111"/>
        <end position="122"/>
    </location>
</feature>
<dbReference type="AlphaFoldDB" id="A0AA88GR19"/>
<organism evidence="2 3">
    <name type="scientific">Naegleria lovaniensis</name>
    <name type="common">Amoeba</name>
    <dbReference type="NCBI Taxonomy" id="51637"/>
    <lineage>
        <taxon>Eukaryota</taxon>
        <taxon>Discoba</taxon>
        <taxon>Heterolobosea</taxon>
        <taxon>Tetramitia</taxon>
        <taxon>Eutetramitia</taxon>
        <taxon>Vahlkampfiidae</taxon>
        <taxon>Naegleria</taxon>
    </lineage>
</organism>
<dbReference type="EMBL" id="PYSW02000013">
    <property type="protein sequence ID" value="KAG2387305.1"/>
    <property type="molecule type" value="Genomic_DNA"/>
</dbReference>
<evidence type="ECO:0000313" key="3">
    <source>
        <dbReference type="Proteomes" id="UP000816034"/>
    </source>
</evidence>
<evidence type="ECO:0000256" key="1">
    <source>
        <dbReference type="SAM" id="MobiDB-lite"/>
    </source>
</evidence>
<dbReference type="Proteomes" id="UP000816034">
    <property type="component" value="Unassembled WGS sequence"/>
</dbReference>
<accession>A0AA88GR19</accession>
<keyword evidence="3" id="KW-1185">Reference proteome</keyword>
<proteinExistence type="predicted"/>
<dbReference type="GeneID" id="68094093"/>
<gene>
    <name evidence="2" type="ORF">C9374_001637</name>
</gene>
<reference evidence="2 3" key="1">
    <citation type="journal article" date="2018" name="BMC Genomics">
        <title>The genome of Naegleria lovaniensis, the basis for a comparative approach to unravel pathogenicity factors of the human pathogenic amoeba N. fowleri.</title>
        <authorList>
            <person name="Liechti N."/>
            <person name="Schurch N."/>
            <person name="Bruggmann R."/>
            <person name="Wittwer M."/>
        </authorList>
    </citation>
    <scope>NUCLEOTIDE SEQUENCE [LARGE SCALE GENOMIC DNA]</scope>
    <source>
        <strain evidence="2 3">ATCC 30569</strain>
    </source>
</reference>
<protein>
    <submittedName>
        <fullName evidence="2">Uncharacterized protein</fullName>
    </submittedName>
</protein>
<feature type="region of interest" description="Disordered" evidence="1">
    <location>
        <begin position="101"/>
        <end position="182"/>
    </location>
</feature>
<evidence type="ECO:0000313" key="2">
    <source>
        <dbReference type="EMBL" id="KAG2387305.1"/>
    </source>
</evidence>
<feature type="region of interest" description="Disordered" evidence="1">
    <location>
        <begin position="1"/>
        <end position="27"/>
    </location>
</feature>
<comment type="caution">
    <text evidence="2">The sequence shown here is derived from an EMBL/GenBank/DDBJ whole genome shotgun (WGS) entry which is preliminary data.</text>
</comment>
<dbReference type="RefSeq" id="XP_044551297.1">
    <property type="nucleotide sequence ID" value="XM_044690966.1"/>
</dbReference>
<sequence>MPSTPEELFLPKANDSNENEMDVSIGEVSDRSSTSSFTLFDIGLIKLAEEVASFVLAHGKAKSTKVIFKLFQSIQNKSDQEQLANTFIQIQQQTKHETVVSSSTRDVFAHPSTPSSSSSVTSLQNSTNLKKKSQPSPCINKRKQTSSSHATDDESIEGNDEDGKKKRAGKRAPPQKTNEDKEKYWSTHFQTMYTKSLPENFTLEQFKESLSEKNSEPAFVTYGFLTKSQTEAVKKSTFKFFHHYPRLFYLMSYTPLIQYGAAVASEWLESHPAYKAHFVNLPSQYLTIDKLFPAMVEKYLD</sequence>